<sequence>MGQALFGSAAYANWDEGHTRRVKAITFGASLIMIVLGASWCTAFVVAARPMLALLDLAVALAGGGLLLLVLQNRLRAAAVLEAHFLPLTLVIFCLFDTVPPGLPRATHLHFLPVAIGCYFIFRQDGLYLKFIIPLFCLIAFVVFENVNLTIQDAALVIPEQVAWIGVLTNTVTSVAGLVLTVVIMNADLTVRRMMEVELRQAIAHDGFHLNYQPQVNEFGEVVGAEALIRWQHATMGDIPPARFISLAEETGLIVPIGTWVLRAACAQLALWQARPETEHLTLAVNVSASQFRQPDFVRIVSEIIKISGADPRRMKLELTESMFVENVTSTVEKMNQLKAIGLVWSLDDFGTGYSSLNILHRVPLGQIKIDRSFVHDMQSNKKKIVVIEAIMDMANKLSLNVVAEGVETEMQKNILIRLGCHLFQGFLFSRALDVDAFEGYSRHSRKAAPGPEPFVT</sequence>
<feature type="domain" description="EAL" evidence="2">
    <location>
        <begin position="192"/>
        <end position="446"/>
    </location>
</feature>
<dbReference type="SMART" id="SM00052">
    <property type="entry name" value="EAL"/>
    <property type="match status" value="1"/>
</dbReference>
<name>A0A3L7AH64_9HYPH</name>
<evidence type="ECO:0000313" key="4">
    <source>
        <dbReference type="Proteomes" id="UP000269692"/>
    </source>
</evidence>
<keyword evidence="1" id="KW-0472">Membrane</keyword>
<keyword evidence="4" id="KW-1185">Reference proteome</keyword>
<dbReference type="RefSeq" id="WP_121623015.1">
    <property type="nucleotide sequence ID" value="NZ_JACIIW010000002.1"/>
</dbReference>
<dbReference type="CDD" id="cd01948">
    <property type="entry name" value="EAL"/>
    <property type="match status" value="1"/>
</dbReference>
<dbReference type="AlphaFoldDB" id="A0A3L7AH64"/>
<feature type="transmembrane region" description="Helical" evidence="1">
    <location>
        <begin position="164"/>
        <end position="185"/>
    </location>
</feature>
<dbReference type="Proteomes" id="UP000269692">
    <property type="component" value="Unassembled WGS sequence"/>
</dbReference>
<dbReference type="EMBL" id="RCTF01000006">
    <property type="protein sequence ID" value="RLP79001.1"/>
    <property type="molecule type" value="Genomic_DNA"/>
</dbReference>
<feature type="transmembrane region" description="Helical" evidence="1">
    <location>
        <begin position="78"/>
        <end position="99"/>
    </location>
</feature>
<evidence type="ECO:0000256" key="1">
    <source>
        <dbReference type="SAM" id="Phobius"/>
    </source>
</evidence>
<dbReference type="GO" id="GO:0071111">
    <property type="term" value="F:cyclic-guanylate-specific phosphodiesterase activity"/>
    <property type="evidence" value="ECO:0007669"/>
    <property type="project" value="InterPro"/>
</dbReference>
<reference evidence="3 4" key="1">
    <citation type="submission" date="2018-10" db="EMBL/GenBank/DDBJ databases">
        <title>Xanthobacter tagetidis genome sequencing and assembly.</title>
        <authorList>
            <person name="Maclea K.S."/>
            <person name="Goen A.E."/>
            <person name="Fatima S.A."/>
        </authorList>
    </citation>
    <scope>NUCLEOTIDE SEQUENCE [LARGE SCALE GENOMIC DNA]</scope>
    <source>
        <strain evidence="3 4">ATCC 700314</strain>
    </source>
</reference>
<protein>
    <submittedName>
        <fullName evidence="3">EAL domain-containing protein</fullName>
    </submittedName>
</protein>
<dbReference type="SUPFAM" id="SSF141868">
    <property type="entry name" value="EAL domain-like"/>
    <property type="match status" value="1"/>
</dbReference>
<dbReference type="Gene3D" id="3.20.20.450">
    <property type="entry name" value="EAL domain"/>
    <property type="match status" value="1"/>
</dbReference>
<dbReference type="PANTHER" id="PTHR33121">
    <property type="entry name" value="CYCLIC DI-GMP PHOSPHODIESTERASE PDEF"/>
    <property type="match status" value="1"/>
</dbReference>
<dbReference type="Pfam" id="PF00563">
    <property type="entry name" value="EAL"/>
    <property type="match status" value="1"/>
</dbReference>
<proteinExistence type="predicted"/>
<dbReference type="OrthoDB" id="9814202at2"/>
<dbReference type="InterPro" id="IPR001633">
    <property type="entry name" value="EAL_dom"/>
</dbReference>
<feature type="transmembrane region" description="Helical" evidence="1">
    <location>
        <begin position="52"/>
        <end position="71"/>
    </location>
</feature>
<dbReference type="InterPro" id="IPR050706">
    <property type="entry name" value="Cyclic-di-GMP_PDE-like"/>
</dbReference>
<gene>
    <name evidence="3" type="ORF">D9R14_09115</name>
</gene>
<evidence type="ECO:0000259" key="2">
    <source>
        <dbReference type="PROSITE" id="PS50883"/>
    </source>
</evidence>
<comment type="caution">
    <text evidence="3">The sequence shown here is derived from an EMBL/GenBank/DDBJ whole genome shotgun (WGS) entry which is preliminary data.</text>
</comment>
<feature type="transmembrane region" description="Helical" evidence="1">
    <location>
        <begin position="24"/>
        <end position="46"/>
    </location>
</feature>
<keyword evidence="1" id="KW-1133">Transmembrane helix</keyword>
<organism evidence="3 4">
    <name type="scientific">Xanthobacter tagetidis</name>
    <dbReference type="NCBI Taxonomy" id="60216"/>
    <lineage>
        <taxon>Bacteria</taxon>
        <taxon>Pseudomonadati</taxon>
        <taxon>Pseudomonadota</taxon>
        <taxon>Alphaproteobacteria</taxon>
        <taxon>Hyphomicrobiales</taxon>
        <taxon>Xanthobacteraceae</taxon>
        <taxon>Xanthobacter</taxon>
    </lineage>
</organism>
<accession>A0A3L7AH64</accession>
<dbReference type="PANTHER" id="PTHR33121:SF71">
    <property type="entry name" value="OXYGEN SENSOR PROTEIN DOSP"/>
    <property type="match status" value="1"/>
</dbReference>
<keyword evidence="1" id="KW-0812">Transmembrane</keyword>
<dbReference type="InterPro" id="IPR035919">
    <property type="entry name" value="EAL_sf"/>
</dbReference>
<evidence type="ECO:0000313" key="3">
    <source>
        <dbReference type="EMBL" id="RLP79001.1"/>
    </source>
</evidence>
<dbReference type="PROSITE" id="PS50883">
    <property type="entry name" value="EAL"/>
    <property type="match status" value="1"/>
</dbReference>
<feature type="transmembrane region" description="Helical" evidence="1">
    <location>
        <begin position="127"/>
        <end position="144"/>
    </location>
</feature>